<dbReference type="InterPro" id="IPR036249">
    <property type="entry name" value="Thioredoxin-like_sf"/>
</dbReference>
<sequence length="174" mass="19377">MLNHKYVTILVLATAAAAIAYVLFANISVQKVGTDIGDTAPNYELPMYNGQTASLTDYEGDIIVMNMWASWCEPCKEEVPALLDFHNSYKEQGVTVLTVNMDLKGSKKAAEEFVEDYNMTTTPAMKNGEGKVDDLYNITHLPTTYIISRDRTIVEKVAGPLSFEQLEDIVEKEL</sequence>
<dbReference type="GO" id="GO:0016209">
    <property type="term" value="F:antioxidant activity"/>
    <property type="evidence" value="ECO:0007669"/>
    <property type="project" value="InterPro"/>
</dbReference>
<dbReference type="Pfam" id="PF00578">
    <property type="entry name" value="AhpC-TSA"/>
    <property type="match status" value="1"/>
</dbReference>
<keyword evidence="5" id="KW-1185">Reference proteome</keyword>
<feature type="domain" description="Thioredoxin" evidence="3">
    <location>
        <begin position="34"/>
        <end position="174"/>
    </location>
</feature>
<dbReference type="InterPro" id="IPR000866">
    <property type="entry name" value="AhpC/TSA"/>
</dbReference>
<feature type="transmembrane region" description="Helical" evidence="2">
    <location>
        <begin position="6"/>
        <end position="24"/>
    </location>
</feature>
<dbReference type="AlphaFoldDB" id="A0A3R9P7J0"/>
<name>A0A3R9P7J0_9BACI</name>
<dbReference type="PANTHER" id="PTHR42852">
    <property type="entry name" value="THIOL:DISULFIDE INTERCHANGE PROTEIN DSBE"/>
    <property type="match status" value="1"/>
</dbReference>
<proteinExistence type="predicted"/>
<dbReference type="SUPFAM" id="SSF52833">
    <property type="entry name" value="Thioredoxin-like"/>
    <property type="match status" value="1"/>
</dbReference>
<evidence type="ECO:0000256" key="2">
    <source>
        <dbReference type="SAM" id="Phobius"/>
    </source>
</evidence>
<organism evidence="4 5">
    <name type="scientific">Salibacterium salarium</name>
    <dbReference type="NCBI Taxonomy" id="284579"/>
    <lineage>
        <taxon>Bacteria</taxon>
        <taxon>Bacillati</taxon>
        <taxon>Bacillota</taxon>
        <taxon>Bacilli</taxon>
        <taxon>Bacillales</taxon>
        <taxon>Bacillaceae</taxon>
    </lineage>
</organism>
<dbReference type="OrthoDB" id="25753at2"/>
<evidence type="ECO:0000256" key="1">
    <source>
        <dbReference type="ARBA" id="ARBA00023157"/>
    </source>
</evidence>
<keyword evidence="2" id="KW-0812">Transmembrane</keyword>
<dbReference type="InterPro" id="IPR017937">
    <property type="entry name" value="Thioredoxin_CS"/>
</dbReference>
<accession>A0A3R9P7J0</accession>
<comment type="caution">
    <text evidence="4">The sequence shown here is derived from an EMBL/GenBank/DDBJ whole genome shotgun (WGS) entry which is preliminary data.</text>
</comment>
<dbReference type="CDD" id="cd02966">
    <property type="entry name" value="TlpA_like_family"/>
    <property type="match status" value="1"/>
</dbReference>
<protein>
    <submittedName>
        <fullName evidence="4">TlpA family protein disulfide reductase</fullName>
    </submittedName>
</protein>
<dbReference type="InterPro" id="IPR013766">
    <property type="entry name" value="Thioredoxin_domain"/>
</dbReference>
<dbReference type="PANTHER" id="PTHR42852:SF18">
    <property type="entry name" value="CHROMOSOME UNDETERMINED SCAFFOLD_47, WHOLE GENOME SHOTGUN SEQUENCE"/>
    <property type="match status" value="1"/>
</dbReference>
<dbReference type="Proteomes" id="UP000275076">
    <property type="component" value="Unassembled WGS sequence"/>
</dbReference>
<evidence type="ECO:0000313" key="4">
    <source>
        <dbReference type="EMBL" id="RSL32023.1"/>
    </source>
</evidence>
<keyword evidence="1" id="KW-1015">Disulfide bond</keyword>
<dbReference type="EMBL" id="RBVX01000018">
    <property type="protein sequence ID" value="RSL32023.1"/>
    <property type="molecule type" value="Genomic_DNA"/>
</dbReference>
<evidence type="ECO:0000313" key="5">
    <source>
        <dbReference type="Proteomes" id="UP000275076"/>
    </source>
</evidence>
<gene>
    <name evidence="4" type="ORF">D7Z54_17650</name>
</gene>
<dbReference type="GO" id="GO:0016491">
    <property type="term" value="F:oxidoreductase activity"/>
    <property type="evidence" value="ECO:0007669"/>
    <property type="project" value="InterPro"/>
</dbReference>
<dbReference type="PROSITE" id="PS51352">
    <property type="entry name" value="THIOREDOXIN_2"/>
    <property type="match status" value="1"/>
</dbReference>
<keyword evidence="2" id="KW-0472">Membrane</keyword>
<keyword evidence="2" id="KW-1133">Transmembrane helix</keyword>
<dbReference type="RefSeq" id="WP_125557448.1">
    <property type="nucleotide sequence ID" value="NZ_RBVX01000018.1"/>
</dbReference>
<dbReference type="InterPro" id="IPR050553">
    <property type="entry name" value="Thioredoxin_ResA/DsbE_sf"/>
</dbReference>
<evidence type="ECO:0000259" key="3">
    <source>
        <dbReference type="PROSITE" id="PS51352"/>
    </source>
</evidence>
<reference evidence="4 5" key="1">
    <citation type="submission" date="2018-10" db="EMBL/GenBank/DDBJ databases">
        <title>Draft genome sequence of Bacillus salarius IM0101, isolated from a hypersaline soil in Inner Mongolia, China.</title>
        <authorList>
            <person name="Yamprayoonswat W."/>
            <person name="Boonvisut S."/>
            <person name="Jumpathong W."/>
            <person name="Sittihan S."/>
            <person name="Ruangsuj P."/>
            <person name="Wanthongcharoen S."/>
            <person name="Thongpramul N."/>
            <person name="Pimmason S."/>
            <person name="Yu B."/>
            <person name="Yasawong M."/>
        </authorList>
    </citation>
    <scope>NUCLEOTIDE SEQUENCE [LARGE SCALE GENOMIC DNA]</scope>
    <source>
        <strain evidence="4 5">IM0101</strain>
    </source>
</reference>
<dbReference type="Gene3D" id="3.40.30.10">
    <property type="entry name" value="Glutaredoxin"/>
    <property type="match status" value="1"/>
</dbReference>
<dbReference type="PROSITE" id="PS00194">
    <property type="entry name" value="THIOREDOXIN_1"/>
    <property type="match status" value="1"/>
</dbReference>